<keyword evidence="5 9" id="KW-0175">Coiled coil</keyword>
<evidence type="ECO:0000256" key="3">
    <source>
        <dbReference type="ARBA" id="ARBA00022692"/>
    </source>
</evidence>
<evidence type="ECO:0000256" key="4">
    <source>
        <dbReference type="ARBA" id="ARBA00022989"/>
    </source>
</evidence>
<dbReference type="AlphaFoldDB" id="A0A0C2VWE8"/>
<proteinExistence type="predicted"/>
<organism evidence="11 12">
    <name type="scientific">Jeotgalibacillus alimentarius</name>
    <dbReference type="NCBI Taxonomy" id="135826"/>
    <lineage>
        <taxon>Bacteria</taxon>
        <taxon>Bacillati</taxon>
        <taxon>Bacillota</taxon>
        <taxon>Bacilli</taxon>
        <taxon>Bacillales</taxon>
        <taxon>Caryophanaceae</taxon>
        <taxon>Jeotgalibacillus</taxon>
    </lineage>
</organism>
<dbReference type="Proteomes" id="UP000031950">
    <property type="component" value="Unassembled WGS sequence"/>
</dbReference>
<comment type="caution">
    <text evidence="11">The sequence shown here is derived from an EMBL/GenBank/DDBJ whole genome shotgun (WGS) entry which is preliminary data.</text>
</comment>
<dbReference type="PATRIC" id="fig|135826.4.peg.2342"/>
<evidence type="ECO:0000313" key="11">
    <source>
        <dbReference type="EMBL" id="KIL48308.1"/>
    </source>
</evidence>
<dbReference type="OrthoDB" id="1654473at2"/>
<dbReference type="Pfam" id="PF06160">
    <property type="entry name" value="EzrA"/>
    <property type="match status" value="1"/>
</dbReference>
<feature type="coiled-coil region" evidence="9">
    <location>
        <begin position="106"/>
        <end position="133"/>
    </location>
</feature>
<evidence type="ECO:0000256" key="8">
    <source>
        <dbReference type="ARBA" id="ARBA00023306"/>
    </source>
</evidence>
<keyword evidence="2" id="KW-0132">Cell division</keyword>
<feature type="coiled-coil region" evidence="9">
    <location>
        <begin position="250"/>
        <end position="277"/>
    </location>
</feature>
<reference evidence="11 12" key="1">
    <citation type="submission" date="2015-01" db="EMBL/GenBank/DDBJ databases">
        <title>Genome sequence of Jeotgalibacillus alimentarius.</title>
        <authorList>
            <person name="Goh K.M."/>
            <person name="Chan K.-G."/>
            <person name="Yaakop A.S."/>
            <person name="Ee R."/>
            <person name="Gan H.M."/>
            <person name="Chan C.S."/>
        </authorList>
    </citation>
    <scope>NUCLEOTIDE SEQUENCE [LARGE SCALE GENOMIC DNA]</scope>
    <source>
        <strain evidence="11 12">YKJ-13</strain>
    </source>
</reference>
<evidence type="ECO:0000256" key="6">
    <source>
        <dbReference type="ARBA" id="ARBA00023136"/>
    </source>
</evidence>
<keyword evidence="8" id="KW-0131">Cell cycle</keyword>
<dbReference type="GO" id="GO:0000921">
    <property type="term" value="P:septin ring assembly"/>
    <property type="evidence" value="ECO:0007669"/>
    <property type="project" value="InterPro"/>
</dbReference>
<evidence type="ECO:0000313" key="12">
    <source>
        <dbReference type="Proteomes" id="UP000031950"/>
    </source>
</evidence>
<keyword evidence="4 10" id="KW-1133">Transmembrane helix</keyword>
<dbReference type="GO" id="GO:0005886">
    <property type="term" value="C:plasma membrane"/>
    <property type="evidence" value="ECO:0007669"/>
    <property type="project" value="UniProtKB-SubCell"/>
</dbReference>
<evidence type="ECO:0000256" key="5">
    <source>
        <dbReference type="ARBA" id="ARBA00023054"/>
    </source>
</evidence>
<evidence type="ECO:0000256" key="10">
    <source>
        <dbReference type="SAM" id="Phobius"/>
    </source>
</evidence>
<keyword evidence="6 10" id="KW-0472">Membrane</keyword>
<dbReference type="GO" id="GO:0005940">
    <property type="term" value="C:septin ring"/>
    <property type="evidence" value="ECO:0007669"/>
    <property type="project" value="InterPro"/>
</dbReference>
<evidence type="ECO:0008006" key="13">
    <source>
        <dbReference type="Google" id="ProtNLM"/>
    </source>
</evidence>
<evidence type="ECO:0000256" key="2">
    <source>
        <dbReference type="ARBA" id="ARBA00022618"/>
    </source>
</evidence>
<dbReference type="GO" id="GO:0000917">
    <property type="term" value="P:division septum assembly"/>
    <property type="evidence" value="ECO:0007669"/>
    <property type="project" value="UniProtKB-KW"/>
</dbReference>
<name>A0A0C2VWE8_9BACL</name>
<evidence type="ECO:0000256" key="9">
    <source>
        <dbReference type="SAM" id="Coils"/>
    </source>
</evidence>
<gene>
    <name evidence="11" type="ORF">KP77_23490</name>
</gene>
<dbReference type="RefSeq" id="WP_041122914.1">
    <property type="nucleotide sequence ID" value="NZ_JXRQ01000021.1"/>
</dbReference>
<dbReference type="EMBL" id="JXRQ01000021">
    <property type="protein sequence ID" value="KIL48308.1"/>
    <property type="molecule type" value="Genomic_DNA"/>
</dbReference>
<feature type="transmembrane region" description="Helical" evidence="10">
    <location>
        <begin position="6"/>
        <end position="22"/>
    </location>
</feature>
<dbReference type="InterPro" id="IPR010379">
    <property type="entry name" value="EzrA"/>
</dbReference>
<sequence>MEYIIVGSVIFIIICIITAFALRKQQYKQVDKLEEQKLDIQHRPVLEEMTKVKQLNMNGQTEELFEKWRESWTNIVDIQLAEVDSMLFDAEEYIDKFRFGKSKKVREEIDVELTKAEEHMNEILSELEELMGSDEKNRAEIQLVESDYKDAASLIRNRRSQFGTTAEPLDRKIHALEPKLDEYHNLTEEGNYLQAREIVLYLTGEMNEINNMLEAAPALADDLTEELPGDVAELKGACKEMDEQRYPIHHLNLEDICLELEVKLKEAEKHLVRLELTEAEDIRIHIQQTVDQAFTDLEDEVNARSSLPEKQEQVKNLLDTANTRNQELLREMDYVRQGYQLDQKEIDLPKEKEKQLKELSHSFEFQTKQLEKQLEPYTGVLKELSQIESQLLVINEEHSKYASELEQLRSDEMSAREQQEYQIKTVREQEKTVDGANLPKIPEFWFLERKDIIRQIEALDSYLAERPMNMKAINQHTLTTEKMIETFAANTEEMIQAAEQAEKVIQYGNRYRSRHETVYIGLNEAELMFRNGDYQNALEQAAESIEKIEPGALKKIDAL</sequence>
<evidence type="ECO:0000256" key="1">
    <source>
        <dbReference type="ARBA" id="ARBA00004162"/>
    </source>
</evidence>
<keyword evidence="3 10" id="KW-0812">Transmembrane</keyword>
<keyword evidence="12" id="KW-1185">Reference proteome</keyword>
<dbReference type="STRING" id="135826.KP77_23490"/>
<evidence type="ECO:0000256" key="7">
    <source>
        <dbReference type="ARBA" id="ARBA00023210"/>
    </source>
</evidence>
<comment type="subcellular location">
    <subcellularLocation>
        <location evidence="1">Cell membrane</location>
        <topology evidence="1">Single-pass membrane protein</topology>
    </subcellularLocation>
</comment>
<protein>
    <recommendedName>
        <fullName evidence="13">Septation ring formation regulator EzrA</fullName>
    </recommendedName>
</protein>
<accession>A0A0C2VWE8</accession>
<keyword evidence="7" id="KW-0717">Septation</keyword>